<evidence type="ECO:0000313" key="1">
    <source>
        <dbReference type="EMBL" id="MBX60153.1"/>
    </source>
</evidence>
<protein>
    <submittedName>
        <fullName evidence="1">Uncharacterized protein</fullName>
    </submittedName>
</protein>
<dbReference type="AlphaFoldDB" id="A0A2P2PZQ1"/>
<organism evidence="1">
    <name type="scientific">Rhizophora mucronata</name>
    <name type="common">Asiatic mangrove</name>
    <dbReference type="NCBI Taxonomy" id="61149"/>
    <lineage>
        <taxon>Eukaryota</taxon>
        <taxon>Viridiplantae</taxon>
        <taxon>Streptophyta</taxon>
        <taxon>Embryophyta</taxon>
        <taxon>Tracheophyta</taxon>
        <taxon>Spermatophyta</taxon>
        <taxon>Magnoliopsida</taxon>
        <taxon>eudicotyledons</taxon>
        <taxon>Gunneridae</taxon>
        <taxon>Pentapetalae</taxon>
        <taxon>rosids</taxon>
        <taxon>fabids</taxon>
        <taxon>Malpighiales</taxon>
        <taxon>Rhizophoraceae</taxon>
        <taxon>Rhizophora</taxon>
    </lineage>
</organism>
<proteinExistence type="predicted"/>
<sequence length="33" mass="4120">MILVTPETKDWTHWINEGIWKWRHEFLPSKLKV</sequence>
<name>A0A2P2PZQ1_RHIMU</name>
<dbReference type="EMBL" id="GGEC01079669">
    <property type="protein sequence ID" value="MBX60153.1"/>
    <property type="molecule type" value="Transcribed_RNA"/>
</dbReference>
<reference evidence="1" key="1">
    <citation type="submission" date="2018-02" db="EMBL/GenBank/DDBJ databases">
        <title>Rhizophora mucronata_Transcriptome.</title>
        <authorList>
            <person name="Meera S.P."/>
            <person name="Sreeshan A."/>
            <person name="Augustine A."/>
        </authorList>
    </citation>
    <scope>NUCLEOTIDE SEQUENCE</scope>
    <source>
        <tissue evidence="1">Leaf</tissue>
    </source>
</reference>
<accession>A0A2P2PZQ1</accession>